<dbReference type="STRING" id="333140.AWW68_16800"/>
<dbReference type="OrthoDB" id="9771991at2"/>
<dbReference type="AlphaFoldDB" id="A0A150X1F5"/>
<reference evidence="1 2" key="1">
    <citation type="submission" date="2016-01" db="EMBL/GenBank/DDBJ databases">
        <title>Genome sequencing of Roseivirga spongicola UST030701-084.</title>
        <authorList>
            <person name="Selvaratnam C."/>
            <person name="Thevarajoo S."/>
            <person name="Goh K.M."/>
            <person name="Ee R."/>
            <person name="Chan K.-G."/>
            <person name="Chong C.S."/>
        </authorList>
    </citation>
    <scope>NUCLEOTIDE SEQUENCE [LARGE SCALE GENOMIC DNA]</scope>
    <source>
        <strain evidence="1 2">UST030701-084</strain>
    </source>
</reference>
<dbReference type="EMBL" id="LRPC01000029">
    <property type="protein sequence ID" value="KYG72564.1"/>
    <property type="molecule type" value="Genomic_DNA"/>
</dbReference>
<comment type="caution">
    <text evidence="1">The sequence shown here is derived from an EMBL/GenBank/DDBJ whole genome shotgun (WGS) entry which is preliminary data.</text>
</comment>
<dbReference type="Proteomes" id="UP000075606">
    <property type="component" value="Unassembled WGS sequence"/>
</dbReference>
<protein>
    <submittedName>
        <fullName evidence="1">Uncharacterized protein</fullName>
    </submittedName>
</protein>
<sequence>MTRFLSLLTVSLLTLGSLYGQKKDLRYNLNDDGSQYIKATFLNQTWVRWTQNNPGALVDGYLEDNTFDIGLRRTRIQLFGKISDRVFVYTQFGTNNLSYIGERKQGLFFHDAIGEIELA</sequence>
<evidence type="ECO:0000313" key="1">
    <source>
        <dbReference type="EMBL" id="KYG72564.1"/>
    </source>
</evidence>
<keyword evidence="2" id="KW-1185">Reference proteome</keyword>
<name>A0A150X1F5_9BACT</name>
<organism evidence="1 2">
    <name type="scientific">Roseivirga spongicola</name>
    <dbReference type="NCBI Taxonomy" id="333140"/>
    <lineage>
        <taxon>Bacteria</taxon>
        <taxon>Pseudomonadati</taxon>
        <taxon>Bacteroidota</taxon>
        <taxon>Cytophagia</taxon>
        <taxon>Cytophagales</taxon>
        <taxon>Roseivirgaceae</taxon>
        <taxon>Roseivirga</taxon>
    </lineage>
</organism>
<accession>A0A150X1F5</accession>
<gene>
    <name evidence="1" type="ORF">AWW68_16800</name>
</gene>
<proteinExistence type="predicted"/>
<dbReference type="RefSeq" id="WP_068224418.1">
    <property type="nucleotide sequence ID" value="NZ_LRPC01000029.1"/>
</dbReference>
<evidence type="ECO:0000313" key="2">
    <source>
        <dbReference type="Proteomes" id="UP000075606"/>
    </source>
</evidence>